<sequence>MGTDGVKVSIHDRVNTIRKMGGWAGGVGY</sequence>
<organism evidence="1">
    <name type="scientific">Arundo donax</name>
    <name type="common">Giant reed</name>
    <name type="synonym">Donax arundinaceus</name>
    <dbReference type="NCBI Taxonomy" id="35708"/>
    <lineage>
        <taxon>Eukaryota</taxon>
        <taxon>Viridiplantae</taxon>
        <taxon>Streptophyta</taxon>
        <taxon>Embryophyta</taxon>
        <taxon>Tracheophyta</taxon>
        <taxon>Spermatophyta</taxon>
        <taxon>Magnoliopsida</taxon>
        <taxon>Liliopsida</taxon>
        <taxon>Poales</taxon>
        <taxon>Poaceae</taxon>
        <taxon>PACMAD clade</taxon>
        <taxon>Arundinoideae</taxon>
        <taxon>Arundineae</taxon>
        <taxon>Arundo</taxon>
    </lineage>
</organism>
<protein>
    <submittedName>
        <fullName evidence="1">Uncharacterized protein</fullName>
    </submittedName>
</protein>
<reference evidence="1" key="1">
    <citation type="submission" date="2014-09" db="EMBL/GenBank/DDBJ databases">
        <authorList>
            <person name="Magalhaes I.L.F."/>
            <person name="Oliveira U."/>
            <person name="Santos F.R."/>
            <person name="Vidigal T.H.D.A."/>
            <person name="Brescovit A.D."/>
            <person name="Santos A.J."/>
        </authorList>
    </citation>
    <scope>NUCLEOTIDE SEQUENCE</scope>
    <source>
        <tissue evidence="1">Shoot tissue taken approximately 20 cm above the soil surface</tissue>
    </source>
</reference>
<reference evidence="1" key="2">
    <citation type="journal article" date="2015" name="Data Brief">
        <title>Shoot transcriptome of the giant reed, Arundo donax.</title>
        <authorList>
            <person name="Barrero R.A."/>
            <person name="Guerrero F.D."/>
            <person name="Moolhuijzen P."/>
            <person name="Goolsby J.A."/>
            <person name="Tidwell J."/>
            <person name="Bellgard S.E."/>
            <person name="Bellgard M.I."/>
        </authorList>
    </citation>
    <scope>NUCLEOTIDE SEQUENCE</scope>
    <source>
        <tissue evidence="1">Shoot tissue taken approximately 20 cm above the soil surface</tissue>
    </source>
</reference>
<proteinExistence type="predicted"/>
<dbReference type="AlphaFoldDB" id="A0A0A9AGC8"/>
<evidence type="ECO:0000313" key="1">
    <source>
        <dbReference type="EMBL" id="JAD50734.1"/>
    </source>
</evidence>
<dbReference type="EMBL" id="GBRH01247161">
    <property type="protein sequence ID" value="JAD50734.1"/>
    <property type="molecule type" value="Transcribed_RNA"/>
</dbReference>
<accession>A0A0A9AGC8</accession>
<name>A0A0A9AGC8_ARUDO</name>